<accession>A0A329QDH5</accession>
<protein>
    <submittedName>
        <fullName evidence="1">Uncharacterized protein</fullName>
    </submittedName>
</protein>
<comment type="caution">
    <text evidence="1">The sequence shown here is derived from an EMBL/GenBank/DDBJ whole genome shotgun (WGS) entry which is preliminary data.</text>
</comment>
<name>A0A329QDH5_9BACL</name>
<evidence type="ECO:0000313" key="1">
    <source>
        <dbReference type="EMBL" id="RAW10377.1"/>
    </source>
</evidence>
<evidence type="ECO:0000313" key="2">
    <source>
        <dbReference type="Proteomes" id="UP000250642"/>
    </source>
</evidence>
<dbReference type="RefSeq" id="WP_113055912.1">
    <property type="nucleotide sequence ID" value="NZ_QEVW01000025.1"/>
</dbReference>
<dbReference type="Proteomes" id="UP000250642">
    <property type="component" value="Unassembled WGS sequence"/>
</dbReference>
<reference evidence="1 2" key="1">
    <citation type="submission" date="2018-04" db="EMBL/GenBank/DDBJ databases">
        <title>Paenibacillus taichungensis Genome sequencing and assembly.</title>
        <authorList>
            <person name="Xu J."/>
            <person name="Rensing C."/>
            <person name="Mazhar H.S."/>
        </authorList>
    </citation>
    <scope>NUCLEOTIDE SEQUENCE [LARGE SCALE GENOMIC DNA]</scope>
    <source>
        <strain evidence="1 2">NC1</strain>
    </source>
</reference>
<proteinExistence type="predicted"/>
<dbReference type="AlphaFoldDB" id="A0A329QDH5"/>
<sequence>MNQRQRQKMIPSTWIIAIKQSEARKYYALYAVDWKRGARLSWEGWNNLADLLQFHIPIKRKTGATKSTSQPAAKIAKKALYLHLDETQYGELEQLFYQPFSKKQWKSFIEVHSITICR</sequence>
<gene>
    <name evidence="1" type="ORF">DC345_27810</name>
</gene>
<dbReference type="EMBL" id="QEVW01000025">
    <property type="protein sequence ID" value="RAW10377.1"/>
    <property type="molecule type" value="Genomic_DNA"/>
</dbReference>
<organism evidence="1 2">
    <name type="scientific">Paenibacillus taichungensis</name>
    <dbReference type="NCBI Taxonomy" id="484184"/>
    <lineage>
        <taxon>Bacteria</taxon>
        <taxon>Bacillati</taxon>
        <taxon>Bacillota</taxon>
        <taxon>Bacilli</taxon>
        <taxon>Bacillales</taxon>
        <taxon>Paenibacillaceae</taxon>
        <taxon>Paenibacillus</taxon>
    </lineage>
</organism>